<dbReference type="Gene3D" id="3.30.465.10">
    <property type="match status" value="1"/>
</dbReference>
<keyword evidence="5" id="KW-0285">Flavoprotein</keyword>
<evidence type="ECO:0000256" key="13">
    <source>
        <dbReference type="ARBA" id="ARBA00051436"/>
    </source>
</evidence>
<feature type="domain" description="FAD-binding PCMH-type" evidence="14">
    <location>
        <begin position="266"/>
        <end position="449"/>
    </location>
</feature>
<dbReference type="PANTHER" id="PTHR11748">
    <property type="entry name" value="D-LACTATE DEHYDROGENASE"/>
    <property type="match status" value="1"/>
</dbReference>
<evidence type="ECO:0000256" key="12">
    <source>
        <dbReference type="ARBA" id="ARBA00038897"/>
    </source>
</evidence>
<keyword evidence="9" id="KW-0809">Transit peptide</keyword>
<dbReference type="InParanoid" id="A0A165T9A5"/>
<evidence type="ECO:0000256" key="3">
    <source>
        <dbReference type="ARBA" id="ARBA00008000"/>
    </source>
</evidence>
<dbReference type="Pfam" id="PF02913">
    <property type="entry name" value="FAD-oxidase_C"/>
    <property type="match status" value="1"/>
</dbReference>
<dbReference type="GO" id="GO:0071949">
    <property type="term" value="F:FAD binding"/>
    <property type="evidence" value="ECO:0007669"/>
    <property type="project" value="InterPro"/>
</dbReference>
<keyword evidence="4" id="KW-0489">Methyltransferase</keyword>
<dbReference type="PANTHER" id="PTHR11748:SF111">
    <property type="entry name" value="D-LACTATE DEHYDROGENASE, MITOCHONDRIAL-RELATED"/>
    <property type="match status" value="1"/>
</dbReference>
<evidence type="ECO:0000256" key="1">
    <source>
        <dbReference type="ARBA" id="ARBA00001974"/>
    </source>
</evidence>
<dbReference type="GO" id="GO:0032259">
    <property type="term" value="P:methylation"/>
    <property type="evidence" value="ECO:0007669"/>
    <property type="project" value="UniProtKB-KW"/>
</dbReference>
<dbReference type="FunFam" id="1.10.45.10:FF:000001">
    <property type="entry name" value="D-lactate dehydrogenase mitochondrial"/>
    <property type="match status" value="1"/>
</dbReference>
<dbReference type="InterPro" id="IPR016169">
    <property type="entry name" value="FAD-bd_PCMH_sub2"/>
</dbReference>
<dbReference type="InterPro" id="IPR036318">
    <property type="entry name" value="FAD-bd_PCMH-like_sf"/>
</dbReference>
<dbReference type="EMBL" id="KV425567">
    <property type="protein sequence ID" value="KZT26336.1"/>
    <property type="molecule type" value="Genomic_DNA"/>
</dbReference>
<protein>
    <recommendedName>
        <fullName evidence="12">D-lactate dehydrogenase (cytochrome)</fullName>
        <ecNumber evidence="12">1.1.2.4</ecNumber>
    </recommendedName>
</protein>
<dbReference type="Gene3D" id="3.40.50.150">
    <property type="entry name" value="Vaccinia Virus protein VP39"/>
    <property type="match status" value="1"/>
</dbReference>
<evidence type="ECO:0000256" key="4">
    <source>
        <dbReference type="ARBA" id="ARBA00022603"/>
    </source>
</evidence>
<dbReference type="InterPro" id="IPR029063">
    <property type="entry name" value="SAM-dependent_MTases_sf"/>
</dbReference>
<evidence type="ECO:0000256" key="8">
    <source>
        <dbReference type="ARBA" id="ARBA00022827"/>
    </source>
</evidence>
<keyword evidence="8" id="KW-0274">FAD</keyword>
<dbReference type="SUPFAM" id="SSF56176">
    <property type="entry name" value="FAD-binding/transporter-associated domain-like"/>
    <property type="match status" value="1"/>
</dbReference>
<comment type="catalytic activity">
    <reaction evidence="13">
        <text>(R)-lactate + 2 Fe(III)-[cytochrome c] = 2 Fe(II)-[cytochrome c] + pyruvate + 2 H(+)</text>
        <dbReference type="Rhea" id="RHEA:13521"/>
        <dbReference type="Rhea" id="RHEA-COMP:10350"/>
        <dbReference type="Rhea" id="RHEA-COMP:14399"/>
        <dbReference type="ChEBI" id="CHEBI:15361"/>
        <dbReference type="ChEBI" id="CHEBI:15378"/>
        <dbReference type="ChEBI" id="CHEBI:16004"/>
        <dbReference type="ChEBI" id="CHEBI:29033"/>
        <dbReference type="ChEBI" id="CHEBI:29034"/>
        <dbReference type="EC" id="1.1.2.4"/>
    </reaction>
</comment>
<dbReference type="Gene3D" id="1.10.45.10">
    <property type="entry name" value="Vanillyl-alcohol Oxidase, Chain A, domain 4"/>
    <property type="match status" value="1"/>
</dbReference>
<gene>
    <name evidence="15" type="ORF">NEOLEDRAFT_1177746</name>
</gene>
<proteinExistence type="inferred from homology"/>
<dbReference type="EC" id="1.1.2.4" evidence="12"/>
<dbReference type="InterPro" id="IPR016164">
    <property type="entry name" value="FAD-linked_Oxase-like_C"/>
</dbReference>
<dbReference type="GO" id="GO:0004458">
    <property type="term" value="F:D-lactate dehydrogenase (cytochrome) activity"/>
    <property type="evidence" value="ECO:0007669"/>
    <property type="project" value="UniProtKB-EC"/>
</dbReference>
<dbReference type="InterPro" id="IPR016171">
    <property type="entry name" value="Vanillyl_alc_oxidase_C-sub2"/>
</dbReference>
<keyword evidence="6" id="KW-0808">Transferase</keyword>
<dbReference type="GO" id="GO:1903457">
    <property type="term" value="P:lactate catabolic process"/>
    <property type="evidence" value="ECO:0007669"/>
    <property type="project" value="TreeGrafter"/>
</dbReference>
<dbReference type="AlphaFoldDB" id="A0A165T9A5"/>
<dbReference type="InterPro" id="IPR021867">
    <property type="entry name" value="Bmt2/SAMTOR"/>
</dbReference>
<keyword evidence="7" id="KW-0949">S-adenosyl-L-methionine</keyword>
<evidence type="ECO:0000256" key="2">
    <source>
        <dbReference type="ARBA" id="ARBA00004173"/>
    </source>
</evidence>
<comment type="cofactor">
    <cofactor evidence="1">
        <name>FAD</name>
        <dbReference type="ChEBI" id="CHEBI:57692"/>
    </cofactor>
</comment>
<evidence type="ECO:0000259" key="14">
    <source>
        <dbReference type="PROSITE" id="PS51387"/>
    </source>
</evidence>
<dbReference type="OrthoDB" id="7786253at2759"/>
<dbReference type="STRING" id="1314782.A0A165T9A5"/>
<dbReference type="GO" id="GO:0008720">
    <property type="term" value="F:D-lactate dehydrogenase (NAD+) activity"/>
    <property type="evidence" value="ECO:0007669"/>
    <property type="project" value="TreeGrafter"/>
</dbReference>
<evidence type="ECO:0000256" key="10">
    <source>
        <dbReference type="ARBA" id="ARBA00023002"/>
    </source>
</evidence>
<dbReference type="InterPro" id="IPR004113">
    <property type="entry name" value="FAD-bd_oxidored_4_C"/>
</dbReference>
<dbReference type="FunFam" id="3.30.70.2740:FF:000001">
    <property type="entry name" value="D-lactate dehydrogenase mitochondrial"/>
    <property type="match status" value="1"/>
</dbReference>
<dbReference type="FunFam" id="3.30.465.10:FF:000014">
    <property type="entry name" value="D-lactate dehydrogenase (Cytochrome), putative"/>
    <property type="match status" value="1"/>
</dbReference>
<sequence length="702" mass="77468">MGRTRKRKAPVAQPAQIRSVTSVNKNSSRAIIRQFHCLLRNKVRLEKQKATPENARALAQVEREIERIGGLNTYQKMSTIGQSNDRGGGSEKVLIPWLKGQGLEAVGAKSKLKLLEVGALKPDNYASCSSWLDVTPIDLNSRHPSIREEDFLLMNEVEHANKWDLISLSLVLNFVPDARDRGRMLRLAHTMLKPDGILFLATIHYRLIQTSNATARDETVAFNTQYASPDELQQAIRELRYAFPEDDRVVTEPEIVKDYGSSDNSYHPTAPHAVVVRVKSTEDVVKIVNIARKYRVPITPYGGATSLEGHFSGYASRDICIDMSGMDRILEIHEDDGDLVCQAGAKWEDINETLKDKGIPLFFPLDPGPGATIGGMIGTGCSGTNAVRYGTAKAEWFLNVTVVLPSGEVIKTRRRARKSSAGFDTTKLFIGAEGTLGIVTEATLRLAPVIPTKVAMAQFPNVDRAVSAVQEVLNSPYGPHLQCVELLDDQMMKAMNVGGMVDKEYPEKDTLFFKIQGAPQAIKETADVVEGIVKKHGSTQFKFASTDEEADNLWQNRKYALVSTLAWIPGARVWTTDVCVPPSCLPKLVYETKKDLASIGITSTIVGHVGDGNFHALLLFKNDEELKKVSDAVHRMVHRAVDLDGSCTGEHGVGIGKKEYLYDELGEGTVALMKTLKKVIDPLNIMNPGKLYPDQPKDRKSH</sequence>
<dbReference type="SUPFAM" id="SSF53335">
    <property type="entry name" value="S-adenosyl-L-methionine-dependent methyltransferases"/>
    <property type="match status" value="1"/>
</dbReference>
<dbReference type="InterPro" id="IPR016166">
    <property type="entry name" value="FAD-bd_PCMH"/>
</dbReference>
<organism evidence="15 16">
    <name type="scientific">Neolentinus lepideus HHB14362 ss-1</name>
    <dbReference type="NCBI Taxonomy" id="1314782"/>
    <lineage>
        <taxon>Eukaryota</taxon>
        <taxon>Fungi</taxon>
        <taxon>Dikarya</taxon>
        <taxon>Basidiomycota</taxon>
        <taxon>Agaricomycotina</taxon>
        <taxon>Agaricomycetes</taxon>
        <taxon>Gloeophyllales</taxon>
        <taxon>Gloeophyllaceae</taxon>
        <taxon>Neolentinus</taxon>
    </lineage>
</organism>
<dbReference type="Pfam" id="PF11968">
    <property type="entry name" value="Bmt2"/>
    <property type="match status" value="1"/>
</dbReference>
<reference evidence="15 16" key="1">
    <citation type="journal article" date="2016" name="Mol. Biol. Evol.">
        <title>Comparative Genomics of Early-Diverging Mushroom-Forming Fungi Provides Insights into the Origins of Lignocellulose Decay Capabilities.</title>
        <authorList>
            <person name="Nagy L.G."/>
            <person name="Riley R."/>
            <person name="Tritt A."/>
            <person name="Adam C."/>
            <person name="Daum C."/>
            <person name="Floudas D."/>
            <person name="Sun H."/>
            <person name="Yadav J.S."/>
            <person name="Pangilinan J."/>
            <person name="Larsson K.H."/>
            <person name="Matsuura K."/>
            <person name="Barry K."/>
            <person name="Labutti K."/>
            <person name="Kuo R."/>
            <person name="Ohm R.A."/>
            <person name="Bhattacharya S.S."/>
            <person name="Shirouzu T."/>
            <person name="Yoshinaga Y."/>
            <person name="Martin F.M."/>
            <person name="Grigoriev I.V."/>
            <person name="Hibbett D.S."/>
        </authorList>
    </citation>
    <scope>NUCLEOTIDE SEQUENCE [LARGE SCALE GENOMIC DNA]</scope>
    <source>
        <strain evidence="15 16">HHB14362 ss-1</strain>
    </source>
</reference>
<accession>A0A165T9A5</accession>
<dbReference type="GO" id="GO:0005739">
    <property type="term" value="C:mitochondrion"/>
    <property type="evidence" value="ECO:0007669"/>
    <property type="project" value="UniProtKB-SubCell"/>
</dbReference>
<evidence type="ECO:0000313" key="16">
    <source>
        <dbReference type="Proteomes" id="UP000076761"/>
    </source>
</evidence>
<evidence type="ECO:0000256" key="7">
    <source>
        <dbReference type="ARBA" id="ARBA00022691"/>
    </source>
</evidence>
<keyword evidence="10" id="KW-0560">Oxidoreductase</keyword>
<dbReference type="SUPFAM" id="SSF55103">
    <property type="entry name" value="FAD-linked oxidases, C-terminal domain"/>
    <property type="match status" value="1"/>
</dbReference>
<evidence type="ECO:0000256" key="11">
    <source>
        <dbReference type="ARBA" id="ARBA00023128"/>
    </source>
</evidence>
<dbReference type="PROSITE" id="PS51387">
    <property type="entry name" value="FAD_PCMH"/>
    <property type="match status" value="1"/>
</dbReference>
<comment type="similarity">
    <text evidence="3">Belongs to the FAD-binding oxidoreductase/transferase type 4 family.</text>
</comment>
<dbReference type="Gene3D" id="3.30.70.2740">
    <property type="match status" value="1"/>
</dbReference>
<evidence type="ECO:0000256" key="6">
    <source>
        <dbReference type="ARBA" id="ARBA00022679"/>
    </source>
</evidence>
<comment type="subcellular location">
    <subcellularLocation>
        <location evidence="2">Mitochondrion</location>
    </subcellularLocation>
</comment>
<evidence type="ECO:0000256" key="5">
    <source>
        <dbReference type="ARBA" id="ARBA00022630"/>
    </source>
</evidence>
<keyword evidence="16" id="KW-1185">Reference proteome</keyword>
<evidence type="ECO:0000313" key="15">
    <source>
        <dbReference type="EMBL" id="KZT26336.1"/>
    </source>
</evidence>
<evidence type="ECO:0000256" key="9">
    <source>
        <dbReference type="ARBA" id="ARBA00022946"/>
    </source>
</evidence>
<name>A0A165T9A5_9AGAM</name>
<dbReference type="Pfam" id="PF01565">
    <property type="entry name" value="FAD_binding_4"/>
    <property type="match status" value="1"/>
</dbReference>
<dbReference type="InterPro" id="IPR006094">
    <property type="entry name" value="Oxid_FAD_bind_N"/>
</dbReference>
<dbReference type="GO" id="GO:0008168">
    <property type="term" value="F:methyltransferase activity"/>
    <property type="evidence" value="ECO:0007669"/>
    <property type="project" value="UniProtKB-KW"/>
</dbReference>
<keyword evidence="11" id="KW-0496">Mitochondrion</keyword>
<dbReference type="Proteomes" id="UP000076761">
    <property type="component" value="Unassembled WGS sequence"/>
</dbReference>